<keyword evidence="2 5" id="KW-0540">Nuclease</keyword>
<keyword evidence="4 5" id="KW-0269">Exonuclease</keyword>
<name>A0ABT4D0R1_9CLOT</name>
<dbReference type="CDD" id="cd04489">
    <property type="entry name" value="ExoVII_LU_OBF"/>
    <property type="match status" value="1"/>
</dbReference>
<gene>
    <name evidence="5 9" type="primary">xseA</name>
    <name evidence="9" type="ORF">OW763_05275</name>
</gene>
<evidence type="ECO:0000256" key="2">
    <source>
        <dbReference type="ARBA" id="ARBA00022722"/>
    </source>
</evidence>
<reference evidence="9" key="1">
    <citation type="submission" date="2022-12" db="EMBL/GenBank/DDBJ databases">
        <authorList>
            <person name="Wang J."/>
        </authorList>
    </citation>
    <scope>NUCLEOTIDE SEQUENCE</scope>
    <source>
        <strain evidence="9">HY-45-18</strain>
    </source>
</reference>
<organism evidence="9 10">
    <name type="scientific">Clostridium aestuarii</name>
    <dbReference type="NCBI Taxonomy" id="338193"/>
    <lineage>
        <taxon>Bacteria</taxon>
        <taxon>Bacillati</taxon>
        <taxon>Bacillota</taxon>
        <taxon>Clostridia</taxon>
        <taxon>Eubacteriales</taxon>
        <taxon>Clostridiaceae</taxon>
        <taxon>Clostridium</taxon>
    </lineage>
</organism>
<dbReference type="PANTHER" id="PTHR30008:SF0">
    <property type="entry name" value="EXODEOXYRIBONUCLEASE 7 LARGE SUBUNIT"/>
    <property type="match status" value="1"/>
</dbReference>
<dbReference type="EC" id="3.1.11.6" evidence="5"/>
<dbReference type="InterPro" id="IPR020579">
    <property type="entry name" value="Exonuc_VII_lsu_C"/>
</dbReference>
<comment type="similarity">
    <text evidence="5 6">Belongs to the XseA family.</text>
</comment>
<evidence type="ECO:0000256" key="4">
    <source>
        <dbReference type="ARBA" id="ARBA00022839"/>
    </source>
</evidence>
<comment type="catalytic activity">
    <reaction evidence="5 6">
        <text>Exonucleolytic cleavage in either 5'- to 3'- or 3'- to 5'-direction to yield nucleoside 5'-phosphates.</text>
        <dbReference type="EC" id="3.1.11.6"/>
    </reaction>
</comment>
<dbReference type="Proteomes" id="UP001078443">
    <property type="component" value="Unassembled WGS sequence"/>
</dbReference>
<dbReference type="PANTHER" id="PTHR30008">
    <property type="entry name" value="EXODEOXYRIBONUCLEASE 7 LARGE SUBUNIT"/>
    <property type="match status" value="1"/>
</dbReference>
<keyword evidence="3 5" id="KW-0378">Hydrolase</keyword>
<protein>
    <recommendedName>
        <fullName evidence="5">Exodeoxyribonuclease 7 large subunit</fullName>
        <ecNumber evidence="5">3.1.11.6</ecNumber>
    </recommendedName>
    <alternativeName>
        <fullName evidence="5">Exodeoxyribonuclease VII large subunit</fullName>
        <shortName evidence="5">Exonuclease VII large subunit</shortName>
    </alternativeName>
</protein>
<dbReference type="NCBIfam" id="TIGR00237">
    <property type="entry name" value="xseA"/>
    <property type="match status" value="1"/>
</dbReference>
<evidence type="ECO:0000256" key="3">
    <source>
        <dbReference type="ARBA" id="ARBA00022801"/>
    </source>
</evidence>
<evidence type="ECO:0000313" key="10">
    <source>
        <dbReference type="Proteomes" id="UP001078443"/>
    </source>
</evidence>
<evidence type="ECO:0000259" key="7">
    <source>
        <dbReference type="Pfam" id="PF02601"/>
    </source>
</evidence>
<evidence type="ECO:0000259" key="8">
    <source>
        <dbReference type="Pfam" id="PF13742"/>
    </source>
</evidence>
<dbReference type="GO" id="GO:0008855">
    <property type="term" value="F:exodeoxyribonuclease VII activity"/>
    <property type="evidence" value="ECO:0007669"/>
    <property type="project" value="UniProtKB-EC"/>
</dbReference>
<keyword evidence="1 5" id="KW-0963">Cytoplasm</keyword>
<comment type="subcellular location">
    <subcellularLocation>
        <location evidence="5 6">Cytoplasm</location>
    </subcellularLocation>
</comment>
<dbReference type="HAMAP" id="MF_00378">
    <property type="entry name" value="Exonuc_7_L"/>
    <property type="match status" value="1"/>
</dbReference>
<comment type="subunit">
    <text evidence="5">Heterooligomer composed of large and small subunits.</text>
</comment>
<feature type="domain" description="Exonuclease VII large subunit C-terminal" evidence="7">
    <location>
        <begin position="124"/>
        <end position="342"/>
    </location>
</feature>
<dbReference type="EMBL" id="JAPQER010000002">
    <property type="protein sequence ID" value="MCY6483760.1"/>
    <property type="molecule type" value="Genomic_DNA"/>
</dbReference>
<comment type="function">
    <text evidence="5">Bidirectionally degrades single-stranded DNA into large acid-insoluble oligonucleotides, which are then degraded further into small acid-soluble oligonucleotides.</text>
</comment>
<keyword evidence="10" id="KW-1185">Reference proteome</keyword>
<dbReference type="InterPro" id="IPR003753">
    <property type="entry name" value="Exonuc_VII_L"/>
</dbReference>
<comment type="caution">
    <text evidence="9">The sequence shown here is derived from an EMBL/GenBank/DDBJ whole genome shotgun (WGS) entry which is preliminary data.</text>
</comment>
<feature type="domain" description="OB-fold nucleic acid binding" evidence="8">
    <location>
        <begin position="6"/>
        <end position="101"/>
    </location>
</feature>
<evidence type="ECO:0000256" key="1">
    <source>
        <dbReference type="ARBA" id="ARBA00022490"/>
    </source>
</evidence>
<dbReference type="Pfam" id="PF13742">
    <property type="entry name" value="tRNA_anti_2"/>
    <property type="match status" value="1"/>
</dbReference>
<sequence>MHIKTLSISQLNNYIKKVLDNDFILKNASIKGEISNFKIHTSGHIYFSLKDEYSKINCIMFKSYAKDIKFNPQNGNSVIARGRVSLYLKDGLYQFYCEEMQQEGKGDLFAAFENLKDKLKKEHIFEEAHKKVIPRYAKKIGVVTSPTGAALRDIINVTKRRNSSVEMLIYPALVQGETASAQIINGIKYFDSREDIDAIILARGGGSIEELWAFNNEKLAYTIYNCNKPIITGVGHETDFTIADFASDKRAPTPSAAAEIAVFNLNELNSKIQNYKELMYNKIQSNVNERYSYLNLLSKNLKIYSPMINIANQYTKIDNMKQILIHKIQLKINKEKECLVKMNSLLSAHNPLNVLNKGFSIIQDSEGNIVSSTEKLKQQCSIEITFKDGKVKTDICNCD</sequence>
<dbReference type="RefSeq" id="WP_268040037.1">
    <property type="nucleotide sequence ID" value="NZ_JAPQER010000002.1"/>
</dbReference>
<proteinExistence type="inferred from homology"/>
<dbReference type="Pfam" id="PF02601">
    <property type="entry name" value="Exonuc_VII_L"/>
    <property type="match status" value="1"/>
</dbReference>
<evidence type="ECO:0000256" key="6">
    <source>
        <dbReference type="RuleBase" id="RU004355"/>
    </source>
</evidence>
<accession>A0ABT4D0R1</accession>
<evidence type="ECO:0000256" key="5">
    <source>
        <dbReference type="HAMAP-Rule" id="MF_00378"/>
    </source>
</evidence>
<dbReference type="InterPro" id="IPR025824">
    <property type="entry name" value="OB-fold_nuc-bd_dom"/>
</dbReference>
<evidence type="ECO:0000313" key="9">
    <source>
        <dbReference type="EMBL" id="MCY6483760.1"/>
    </source>
</evidence>